<accession>A0A0C9MA63</accession>
<gene>
    <name evidence="1" type="ORF">MAM1_0058d03684</name>
</gene>
<evidence type="ECO:0000313" key="1">
    <source>
        <dbReference type="EMBL" id="GAN04224.1"/>
    </source>
</evidence>
<protein>
    <submittedName>
        <fullName evidence="1">Uncharacterized protein</fullName>
    </submittedName>
</protein>
<evidence type="ECO:0000313" key="2">
    <source>
        <dbReference type="Proteomes" id="UP000053815"/>
    </source>
</evidence>
<name>A0A0C9MA63_9FUNG</name>
<dbReference type="AlphaFoldDB" id="A0A0C9MA63"/>
<proteinExistence type="predicted"/>
<organism evidence="1">
    <name type="scientific">Mucor ambiguus</name>
    <dbReference type="NCBI Taxonomy" id="91626"/>
    <lineage>
        <taxon>Eukaryota</taxon>
        <taxon>Fungi</taxon>
        <taxon>Fungi incertae sedis</taxon>
        <taxon>Mucoromycota</taxon>
        <taxon>Mucoromycotina</taxon>
        <taxon>Mucoromycetes</taxon>
        <taxon>Mucorales</taxon>
        <taxon>Mucorineae</taxon>
        <taxon>Mucoraceae</taxon>
        <taxon>Mucor</taxon>
    </lineage>
</organism>
<dbReference type="Proteomes" id="UP000053815">
    <property type="component" value="Unassembled WGS sequence"/>
</dbReference>
<reference evidence="1" key="1">
    <citation type="submission" date="2014-09" db="EMBL/GenBank/DDBJ databases">
        <title>Draft genome sequence of an oleaginous Mucoromycotina fungus Mucor ambiguus NBRC6742.</title>
        <authorList>
            <person name="Takeda I."/>
            <person name="Yamane N."/>
            <person name="Morita T."/>
            <person name="Tamano K."/>
            <person name="Machida M."/>
            <person name="Baker S."/>
            <person name="Koike H."/>
        </authorList>
    </citation>
    <scope>NUCLEOTIDE SEQUENCE</scope>
    <source>
        <strain evidence="1">NBRC 6742</strain>
    </source>
</reference>
<sequence length="75" mass="8368">MLQKRGHNDLCMAAIRKAQFVGNALSIAKSRAVVVHDNAGLVPQYHHYARPKSGSPKQITRIAILAIFVYAMYIF</sequence>
<keyword evidence="2" id="KW-1185">Reference proteome</keyword>
<dbReference type="EMBL" id="DF836347">
    <property type="protein sequence ID" value="GAN04224.1"/>
    <property type="molecule type" value="Genomic_DNA"/>
</dbReference>